<comment type="caution">
    <text evidence="4">The sequence shown here is derived from an EMBL/GenBank/DDBJ whole genome shotgun (WGS) entry which is preliminary data.</text>
</comment>
<name>A0A2N0P197_9GLOM</name>
<keyword evidence="1" id="KW-0862">Zinc</keyword>
<dbReference type="GO" id="GO:0008270">
    <property type="term" value="F:zinc ion binding"/>
    <property type="evidence" value="ECO:0007669"/>
    <property type="project" value="UniProtKB-KW"/>
</dbReference>
<evidence type="ECO:0000256" key="1">
    <source>
        <dbReference type="PROSITE-ProRule" id="PRU00047"/>
    </source>
</evidence>
<accession>A0A2N0P197</accession>
<dbReference type="AlphaFoldDB" id="A0A2N0P197"/>
<dbReference type="PROSITE" id="PS50158">
    <property type="entry name" value="ZF_CCHC"/>
    <property type="match status" value="1"/>
</dbReference>
<evidence type="ECO:0000313" key="4">
    <source>
        <dbReference type="EMBL" id="PKC00583.1"/>
    </source>
</evidence>
<feature type="region of interest" description="Disordered" evidence="2">
    <location>
        <begin position="311"/>
        <end position="334"/>
    </location>
</feature>
<dbReference type="GO" id="GO:0003676">
    <property type="term" value="F:nucleic acid binding"/>
    <property type="evidence" value="ECO:0007669"/>
    <property type="project" value="InterPro"/>
</dbReference>
<dbReference type="VEuPathDB" id="FungiDB:FUN_004181"/>
<gene>
    <name evidence="4" type="ORF">RhiirA5_427964</name>
</gene>
<reference evidence="4 5" key="2">
    <citation type="submission" date="2017-09" db="EMBL/GenBank/DDBJ databases">
        <title>Extensive intraspecific genome diversity in a model arbuscular mycorrhizal fungus.</title>
        <authorList>
            <person name="Chen E.C."/>
            <person name="Morin E."/>
            <person name="Beaudet D."/>
            <person name="Noel J."/>
            <person name="Ndikumana S."/>
            <person name="Charron P."/>
            <person name="St-Onge C."/>
            <person name="Giorgi J."/>
            <person name="Grigoriev I.V."/>
            <person name="Roux C."/>
            <person name="Martin F.M."/>
            <person name="Corradi N."/>
        </authorList>
    </citation>
    <scope>NUCLEOTIDE SEQUENCE [LARGE SCALE GENOMIC DNA]</scope>
    <source>
        <strain evidence="4 5">A5</strain>
    </source>
</reference>
<dbReference type="SMART" id="SM00343">
    <property type="entry name" value="ZnF_C2HC"/>
    <property type="match status" value="1"/>
</dbReference>
<proteinExistence type="predicted"/>
<dbReference type="Proteomes" id="UP000232722">
    <property type="component" value="Unassembled WGS sequence"/>
</dbReference>
<feature type="region of interest" description="Disordered" evidence="2">
    <location>
        <begin position="144"/>
        <end position="170"/>
    </location>
</feature>
<dbReference type="Gene3D" id="2.40.70.10">
    <property type="entry name" value="Acid Proteases"/>
    <property type="match status" value="1"/>
</dbReference>
<dbReference type="InterPro" id="IPR001878">
    <property type="entry name" value="Znf_CCHC"/>
</dbReference>
<dbReference type="EMBL" id="LLXJ01001832">
    <property type="protein sequence ID" value="PKC00583.1"/>
    <property type="molecule type" value="Genomic_DNA"/>
</dbReference>
<dbReference type="SUPFAM" id="SSF57756">
    <property type="entry name" value="Retrovirus zinc finger-like domains"/>
    <property type="match status" value="1"/>
</dbReference>
<dbReference type="InterPro" id="IPR036875">
    <property type="entry name" value="Znf_CCHC_sf"/>
</dbReference>
<evidence type="ECO:0000256" key="2">
    <source>
        <dbReference type="SAM" id="MobiDB-lite"/>
    </source>
</evidence>
<organism evidence="4 5">
    <name type="scientific">Rhizophagus irregularis</name>
    <dbReference type="NCBI Taxonomy" id="588596"/>
    <lineage>
        <taxon>Eukaryota</taxon>
        <taxon>Fungi</taxon>
        <taxon>Fungi incertae sedis</taxon>
        <taxon>Mucoromycota</taxon>
        <taxon>Glomeromycotina</taxon>
        <taxon>Glomeromycetes</taxon>
        <taxon>Glomerales</taxon>
        <taxon>Glomeraceae</taxon>
        <taxon>Rhizophagus</taxon>
    </lineage>
</organism>
<dbReference type="VEuPathDB" id="FungiDB:RhiirFUN_016147"/>
<dbReference type="Pfam" id="PF00098">
    <property type="entry name" value="zf-CCHC"/>
    <property type="match status" value="1"/>
</dbReference>
<dbReference type="VEuPathDB" id="FungiDB:FUN_010881"/>
<sequence>MVTFWMGTMCCRWPSHPTISKSTEPAESAEDYNAATEANGWNDVWKLQVVPAYLRFTAADCNSNRSSNSSNNSTGGNRLPIVCYTCGKPGHISRTCPRNNNKSGVAANTLSTALLVQKGANGTTNGSLNYKQEWDDSKIRGNEAYSAEQSNKKEDKNENNQQQQQPVEDINKAKIKVLKKKKKGKANLYSPISSYVQSYSMVKDIKHPQAWITFGQLIEIAPKCNIEQEELRNQLHEKFTLWSCWEKIPIGEVLNFPITVQGIEVPIDMVVTESETYSVIVGNNLLRKVKANIDYKTSTIIIISDAKQVEEIEEEGSEKEEEKEIENEDEDEEYKELYDSDTIENIVNESNRQLCYYCQKKSYQEYEELTQEIEYNHADIEDLSKITLIELSIGKLSDNQSISLMESYCSDKMTLLGNLLN</sequence>
<protein>
    <recommendedName>
        <fullName evidence="3">CCHC-type domain-containing protein</fullName>
    </recommendedName>
</protein>
<evidence type="ECO:0000259" key="3">
    <source>
        <dbReference type="PROSITE" id="PS50158"/>
    </source>
</evidence>
<dbReference type="InterPro" id="IPR021109">
    <property type="entry name" value="Peptidase_aspartic_dom_sf"/>
</dbReference>
<evidence type="ECO:0000313" key="5">
    <source>
        <dbReference type="Proteomes" id="UP000232722"/>
    </source>
</evidence>
<keyword evidence="1" id="KW-0863">Zinc-finger</keyword>
<feature type="domain" description="CCHC-type" evidence="3">
    <location>
        <begin position="83"/>
        <end position="98"/>
    </location>
</feature>
<keyword evidence="1" id="KW-0479">Metal-binding</keyword>
<reference evidence="4 5" key="1">
    <citation type="submission" date="2016-04" db="EMBL/GenBank/DDBJ databases">
        <title>Genome analyses suggest a sexual origin of heterokaryosis in a supposedly ancient asexual fungus.</title>
        <authorList>
            <person name="Ropars J."/>
            <person name="Sedzielewska K."/>
            <person name="Noel J."/>
            <person name="Charron P."/>
            <person name="Farinelli L."/>
            <person name="Marton T."/>
            <person name="Kruger M."/>
            <person name="Pelin A."/>
            <person name="Brachmann A."/>
            <person name="Corradi N."/>
        </authorList>
    </citation>
    <scope>NUCLEOTIDE SEQUENCE [LARGE SCALE GENOMIC DNA]</scope>
    <source>
        <strain evidence="4 5">A5</strain>
    </source>
</reference>
<dbReference type="Gene3D" id="4.10.60.10">
    <property type="entry name" value="Zinc finger, CCHC-type"/>
    <property type="match status" value="1"/>
</dbReference>